<dbReference type="InterPro" id="IPR025734">
    <property type="entry name" value="EspG"/>
</dbReference>
<dbReference type="AlphaFoldDB" id="A0A1A3KMS1"/>
<dbReference type="Pfam" id="PF14011">
    <property type="entry name" value="ESX-1_EspG"/>
    <property type="match status" value="1"/>
</dbReference>
<keyword evidence="3" id="KW-0963">Cytoplasm</keyword>
<keyword evidence="4" id="KW-0143">Chaperone</keyword>
<name>A0A1A3KMS1_MYCAS</name>
<evidence type="ECO:0000256" key="2">
    <source>
        <dbReference type="ARBA" id="ARBA00006411"/>
    </source>
</evidence>
<dbReference type="RefSeq" id="WP_065140227.1">
    <property type="nucleotide sequence ID" value="NZ_LZLM01000073.1"/>
</dbReference>
<proteinExistence type="inferred from homology"/>
<dbReference type="EMBL" id="LZLM01000073">
    <property type="protein sequence ID" value="OBJ85256.1"/>
    <property type="molecule type" value="Genomic_DNA"/>
</dbReference>
<evidence type="ECO:0000256" key="4">
    <source>
        <dbReference type="ARBA" id="ARBA00023186"/>
    </source>
</evidence>
<evidence type="ECO:0000256" key="1">
    <source>
        <dbReference type="ARBA" id="ARBA00004496"/>
    </source>
</evidence>
<evidence type="ECO:0000313" key="5">
    <source>
        <dbReference type="EMBL" id="OBJ85256.1"/>
    </source>
</evidence>
<organism evidence="5 6">
    <name type="scientific">Mycobacterium asiaticum</name>
    <dbReference type="NCBI Taxonomy" id="1790"/>
    <lineage>
        <taxon>Bacteria</taxon>
        <taxon>Bacillati</taxon>
        <taxon>Actinomycetota</taxon>
        <taxon>Actinomycetes</taxon>
        <taxon>Mycobacteriales</taxon>
        <taxon>Mycobacteriaceae</taxon>
        <taxon>Mycobacterium</taxon>
    </lineage>
</organism>
<comment type="similarity">
    <text evidence="2">Belongs to the EspG family.</text>
</comment>
<accession>A0A1A3KMS1</accession>
<reference evidence="5 6" key="1">
    <citation type="submission" date="2016-06" db="EMBL/GenBank/DDBJ databases">
        <authorList>
            <person name="Kjaerup R.B."/>
            <person name="Dalgaard T.S."/>
            <person name="Juul-Madsen H.R."/>
        </authorList>
    </citation>
    <scope>NUCLEOTIDE SEQUENCE [LARGE SCALE GENOMIC DNA]</scope>
    <source>
        <strain evidence="5 6">1276495.2</strain>
    </source>
</reference>
<dbReference type="Proteomes" id="UP000093925">
    <property type="component" value="Unassembled WGS sequence"/>
</dbReference>
<gene>
    <name evidence="5" type="ORF">A5640_12815</name>
</gene>
<comment type="caution">
    <text evidence="5">The sequence shown here is derived from an EMBL/GenBank/DDBJ whole genome shotgun (WGS) entry which is preliminary data.</text>
</comment>
<dbReference type="GO" id="GO:0005737">
    <property type="term" value="C:cytoplasm"/>
    <property type="evidence" value="ECO:0007669"/>
    <property type="project" value="UniProtKB-SubCell"/>
</dbReference>
<comment type="subcellular location">
    <subcellularLocation>
        <location evidence="1">Cytoplasm</location>
    </subcellularLocation>
</comment>
<sequence length="263" mass="29126">MSRRLVGTIDLADLDALCQLRGAEFLPYPLLRDGVPVETGAGAPSVAARFDGGELQVFRDWIETHEHADVWVECRVLYRDDDTPDTRLSACRSAGLGFLAAQRPGQDLVDVFELSPPDIAAAIAQGVRPSGPGSRPQVVIPKYVNYFRGSAAESAGFDDFDDFDDDYEVTIRADRPAVEQATVVRDTDVLALATIQPHCEPARAWGVDWAKDFLVWVQLDADGDYIYDAEFQHAVPATYETLRSRIDRLVEADLAESRRRGTR</sequence>
<evidence type="ECO:0000256" key="3">
    <source>
        <dbReference type="ARBA" id="ARBA00022490"/>
    </source>
</evidence>
<protein>
    <submittedName>
        <fullName evidence="5">Uncharacterized protein</fullName>
    </submittedName>
</protein>
<evidence type="ECO:0000313" key="6">
    <source>
        <dbReference type="Proteomes" id="UP000093925"/>
    </source>
</evidence>